<dbReference type="EMBL" id="NIDF01000305">
    <property type="protein sequence ID" value="TYJ51259.1"/>
    <property type="molecule type" value="Genomic_DNA"/>
</dbReference>
<dbReference type="AlphaFoldDB" id="A0A5D3ALK4"/>
<evidence type="ECO:0000313" key="3">
    <source>
        <dbReference type="Proteomes" id="UP000322245"/>
    </source>
</evidence>
<feature type="region of interest" description="Disordered" evidence="1">
    <location>
        <begin position="282"/>
        <end position="305"/>
    </location>
</feature>
<evidence type="ECO:0000256" key="1">
    <source>
        <dbReference type="SAM" id="MobiDB-lite"/>
    </source>
</evidence>
<keyword evidence="3" id="KW-1185">Reference proteome</keyword>
<evidence type="ECO:0000313" key="2">
    <source>
        <dbReference type="EMBL" id="TYJ51259.1"/>
    </source>
</evidence>
<organism evidence="2 3">
    <name type="scientific">Cryptococcus floricola</name>
    <dbReference type="NCBI Taxonomy" id="2591691"/>
    <lineage>
        <taxon>Eukaryota</taxon>
        <taxon>Fungi</taxon>
        <taxon>Dikarya</taxon>
        <taxon>Basidiomycota</taxon>
        <taxon>Agaricomycotina</taxon>
        <taxon>Tremellomycetes</taxon>
        <taxon>Tremellales</taxon>
        <taxon>Cryptococcaceae</taxon>
        <taxon>Cryptococcus</taxon>
    </lineage>
</organism>
<gene>
    <name evidence="2" type="ORF">B9479_008181</name>
</gene>
<accession>A0A5D3ALK4</accession>
<reference evidence="2 3" key="1">
    <citation type="submission" date="2017-05" db="EMBL/GenBank/DDBJ databases">
        <title>The Genome Sequence of Tsuchiyaea wingfieldii DSM 27421.</title>
        <authorList>
            <person name="Cuomo C."/>
            <person name="Passer A."/>
            <person name="Billmyre B."/>
            <person name="Heitman J."/>
        </authorList>
    </citation>
    <scope>NUCLEOTIDE SEQUENCE [LARGE SCALE GENOMIC DNA]</scope>
    <source>
        <strain evidence="2 3">DSM 27421</strain>
    </source>
</reference>
<feature type="compositionally biased region" description="Basic and acidic residues" evidence="1">
    <location>
        <begin position="287"/>
        <end position="298"/>
    </location>
</feature>
<protein>
    <submittedName>
        <fullName evidence="2">Uncharacterized protein</fullName>
    </submittedName>
</protein>
<proteinExistence type="predicted"/>
<comment type="caution">
    <text evidence="2">The sequence shown here is derived from an EMBL/GenBank/DDBJ whole genome shotgun (WGS) entry which is preliminary data.</text>
</comment>
<name>A0A5D3ALK4_9TREE</name>
<sequence>MRLYPSRLGLAGDDIALFGQMWSDMARSSARSRAVGKALEKNEDRHKAYQAWQRTHKLKSLDDYLHDKSYFSSNFDESEGEQRGPLKALAMWRTAVMMDLGRRSEGVGEDDEETLSMRAALSSSTEMLRLCAWDLKEFARKQKECHGYMNFQGFSERCDTKGTYTNVFSLVLGCQFKSKIPFIQQHIDRLRSMVEWMSLSYSAGQPDPDDPDSDDSSWSVLCAQDIDQFSKLKVFILPEPPFVGNDDEVFAQAEMEAKLQLVGRFKELKENNELGKIQLRRMKKMKGAAETRRQERQKRASRRAA</sequence>
<dbReference type="Proteomes" id="UP000322245">
    <property type="component" value="Unassembled WGS sequence"/>
</dbReference>